<keyword evidence="1" id="KW-0472">Membrane</keyword>
<dbReference type="EMBL" id="AZBU02000002">
    <property type="protein sequence ID" value="TKR96736.1"/>
    <property type="molecule type" value="Genomic_DNA"/>
</dbReference>
<dbReference type="AlphaFoldDB" id="A0A4U5PJS2"/>
<proteinExistence type="predicted"/>
<comment type="caution">
    <text evidence="2">The sequence shown here is derived from an EMBL/GenBank/DDBJ whole genome shotgun (WGS) entry which is preliminary data.</text>
</comment>
<evidence type="ECO:0000256" key="1">
    <source>
        <dbReference type="SAM" id="Phobius"/>
    </source>
</evidence>
<evidence type="ECO:0000313" key="3">
    <source>
        <dbReference type="Proteomes" id="UP000298663"/>
    </source>
</evidence>
<gene>
    <name evidence="2" type="ORF">L596_010714</name>
</gene>
<name>A0A4U5PJS2_STECR</name>
<organism evidence="2 3">
    <name type="scientific">Steinernema carpocapsae</name>
    <name type="common">Entomopathogenic nematode</name>
    <dbReference type="NCBI Taxonomy" id="34508"/>
    <lineage>
        <taxon>Eukaryota</taxon>
        <taxon>Metazoa</taxon>
        <taxon>Ecdysozoa</taxon>
        <taxon>Nematoda</taxon>
        <taxon>Chromadorea</taxon>
        <taxon>Rhabditida</taxon>
        <taxon>Tylenchina</taxon>
        <taxon>Panagrolaimomorpha</taxon>
        <taxon>Strongyloidoidea</taxon>
        <taxon>Steinernematidae</taxon>
        <taxon>Steinernema</taxon>
    </lineage>
</organism>
<keyword evidence="1" id="KW-0812">Transmembrane</keyword>
<reference evidence="2 3" key="2">
    <citation type="journal article" date="2019" name="G3 (Bethesda)">
        <title>Hybrid Assembly of the Genome of the Entomopathogenic Nematode Steinernema carpocapsae Identifies the X-Chromosome.</title>
        <authorList>
            <person name="Serra L."/>
            <person name="Macchietto M."/>
            <person name="Macias-Munoz A."/>
            <person name="McGill C.J."/>
            <person name="Rodriguez I.M."/>
            <person name="Rodriguez B."/>
            <person name="Murad R."/>
            <person name="Mortazavi A."/>
        </authorList>
    </citation>
    <scope>NUCLEOTIDE SEQUENCE [LARGE SCALE GENOMIC DNA]</scope>
    <source>
        <strain evidence="2 3">ALL</strain>
    </source>
</reference>
<keyword evidence="3" id="KW-1185">Reference proteome</keyword>
<protein>
    <submittedName>
        <fullName evidence="2">Uncharacterized protein</fullName>
    </submittedName>
</protein>
<reference evidence="2 3" key="1">
    <citation type="journal article" date="2015" name="Genome Biol.">
        <title>Comparative genomics of Steinernema reveals deeply conserved gene regulatory networks.</title>
        <authorList>
            <person name="Dillman A.R."/>
            <person name="Macchietto M."/>
            <person name="Porter C.F."/>
            <person name="Rogers A."/>
            <person name="Williams B."/>
            <person name="Antoshechkin I."/>
            <person name="Lee M.M."/>
            <person name="Goodwin Z."/>
            <person name="Lu X."/>
            <person name="Lewis E.E."/>
            <person name="Goodrich-Blair H."/>
            <person name="Stock S.P."/>
            <person name="Adams B.J."/>
            <person name="Sternberg P.W."/>
            <person name="Mortazavi A."/>
        </authorList>
    </citation>
    <scope>NUCLEOTIDE SEQUENCE [LARGE SCALE GENOMIC DNA]</scope>
    <source>
        <strain evidence="2 3">ALL</strain>
    </source>
</reference>
<dbReference type="Proteomes" id="UP000298663">
    <property type="component" value="Unassembled WGS sequence"/>
</dbReference>
<evidence type="ECO:0000313" key="2">
    <source>
        <dbReference type="EMBL" id="TKR96736.1"/>
    </source>
</evidence>
<sequence length="151" mass="17805">MKRSFPSLIFTILAASATVCVFFFVKRHMNKDFKIGSYNCSSETGSMKSYWSGWTYIPPCAPYEERVKQAIYLNRRELDKEWFPKDYTKPEDEEYKCEIEFPHWNGRVVSLCWVGHGLWKLAFKIVRRNCNFKVVKWQALNAPRSILSVSV</sequence>
<accession>A0A4U5PJS2</accession>
<feature type="transmembrane region" description="Helical" evidence="1">
    <location>
        <begin position="6"/>
        <end position="25"/>
    </location>
</feature>
<keyword evidence="1" id="KW-1133">Transmembrane helix</keyword>